<proteinExistence type="predicted"/>
<dbReference type="EMBL" id="MKVH01000002">
    <property type="protein sequence ID" value="OJX61309.1"/>
    <property type="molecule type" value="Genomic_DNA"/>
</dbReference>
<accession>A0A1M3L751</accession>
<feature type="chain" id="PRO_5012612196" description="OmpA-like domain-containing protein" evidence="2">
    <location>
        <begin position="20"/>
        <end position="670"/>
    </location>
</feature>
<dbReference type="CDD" id="cd07185">
    <property type="entry name" value="OmpA_C-like"/>
    <property type="match status" value="1"/>
</dbReference>
<dbReference type="PANTHER" id="PTHR30329:SF21">
    <property type="entry name" value="LIPOPROTEIN YIAD-RELATED"/>
    <property type="match status" value="1"/>
</dbReference>
<dbReference type="InterPro" id="IPR006665">
    <property type="entry name" value="OmpA-like"/>
</dbReference>
<keyword evidence="1" id="KW-0472">Membrane</keyword>
<dbReference type="InterPro" id="IPR036737">
    <property type="entry name" value="OmpA-like_sf"/>
</dbReference>
<reference evidence="4 5" key="1">
    <citation type="submission" date="2016-09" db="EMBL/GenBank/DDBJ databases">
        <title>Genome-resolved meta-omics ties microbial dynamics to process performance in biotechnology for thiocyanate degradation.</title>
        <authorList>
            <person name="Kantor R.S."/>
            <person name="Huddy R.J."/>
            <person name="Iyer R."/>
            <person name="Thomas B.C."/>
            <person name="Brown C.T."/>
            <person name="Anantharaman K."/>
            <person name="Tringe S."/>
            <person name="Hettich R.L."/>
            <person name="Harrison S.T."/>
            <person name="Banfield J.F."/>
        </authorList>
    </citation>
    <scope>NUCLEOTIDE SEQUENCE [LARGE SCALE GENOMIC DNA]</scope>
    <source>
        <strain evidence="4">59-99</strain>
    </source>
</reference>
<gene>
    <name evidence="4" type="ORF">BGO89_01660</name>
</gene>
<dbReference type="InterPro" id="IPR050330">
    <property type="entry name" value="Bact_OuterMem_StrucFunc"/>
</dbReference>
<keyword evidence="2" id="KW-0732">Signal</keyword>
<dbReference type="PANTHER" id="PTHR30329">
    <property type="entry name" value="STATOR ELEMENT OF FLAGELLAR MOTOR COMPLEX"/>
    <property type="match status" value="1"/>
</dbReference>
<dbReference type="GO" id="GO:0016020">
    <property type="term" value="C:membrane"/>
    <property type="evidence" value="ECO:0007669"/>
    <property type="project" value="UniProtKB-UniRule"/>
</dbReference>
<evidence type="ECO:0000259" key="3">
    <source>
        <dbReference type="PROSITE" id="PS51123"/>
    </source>
</evidence>
<organism evidence="4 5">
    <name type="scientific">Candidatus Kapaibacterium thiocyanatum</name>
    <dbReference type="NCBI Taxonomy" id="1895771"/>
    <lineage>
        <taxon>Bacteria</taxon>
        <taxon>Pseudomonadati</taxon>
        <taxon>Candidatus Kapaibacteriota</taxon>
        <taxon>Candidatus Kapaibacteriia</taxon>
        <taxon>Candidatus Kapaibacteriales</taxon>
        <taxon>Candidatus Kapaibacteriaceae</taxon>
        <taxon>Candidatus Kapaibacterium</taxon>
    </lineage>
</organism>
<evidence type="ECO:0000256" key="1">
    <source>
        <dbReference type="PROSITE-ProRule" id="PRU00473"/>
    </source>
</evidence>
<evidence type="ECO:0000313" key="5">
    <source>
        <dbReference type="Proteomes" id="UP000184233"/>
    </source>
</evidence>
<dbReference type="Gene3D" id="3.30.1330.60">
    <property type="entry name" value="OmpA-like domain"/>
    <property type="match status" value="2"/>
</dbReference>
<dbReference type="PROSITE" id="PS51123">
    <property type="entry name" value="OMPA_2"/>
    <property type="match status" value="2"/>
</dbReference>
<dbReference type="AlphaFoldDB" id="A0A1M3L751"/>
<evidence type="ECO:0000256" key="2">
    <source>
        <dbReference type="SAM" id="SignalP"/>
    </source>
</evidence>
<dbReference type="STRING" id="1895771.BGO89_01660"/>
<sequence>MLRTILSALVLTSTVLVSAHGQQAPAARPELGILGGYGRNSHVASFRKLGDIPSCCPSFDGGSGNGFYLGAFGTLPLDDRWKLHLRLTYAGEGGRQSDDERTVVADLRDSARVVEALFRHDLDATLSSIGLEPMIGWRAIGGLDLFVGGRLAYVTTSSVHQTETMIEPADYGAYLGSDRVWVDVSKDIPGASTLRATIAVGARYVLPLNTRGTTFLAPEIFYHHALTGVADGVSWKAHQLRFGLALGWSPISEPPAPPPPPPDTVPPPPPVRPFLGGDIEAHGIEDDGRLIDDVTLRIEEIVATDLRPLLNYIFFDEGSSTLPARYRNLDPSSVQSFREEQLYAQGTLETYYHILNIVGRRMRDNPAATLTLTGCTSETGRDAGTALALARAKTVRAYFIDVCGIDTSRIRIQQRLLPEHPTRASDPADIPLAHEENRRVEITSSDSRILRPVFTTDTLRTSTPQQVRFDLTSVASAGLATWKVEARQDGRTLYSMHGRDTLPTFVTWDVTSDRTAIPRSESAVDYQLTLEDRAGSVLMPPAKQIGVQQMTIRKKRIERIADKEIDRFSLILFDFNDAAIKGANAAIIDLIAQRIRPASTVTVSGFTDNIGSDMYNLELSRRRANETARVLKLQGADVRSLGEQSPYDVHLPEGRAYSRTVTVVVETPIE</sequence>
<feature type="domain" description="OmpA-like" evidence="3">
    <location>
        <begin position="302"/>
        <end position="448"/>
    </location>
</feature>
<evidence type="ECO:0000313" key="4">
    <source>
        <dbReference type="EMBL" id="OJX61309.1"/>
    </source>
</evidence>
<dbReference type="Pfam" id="PF00691">
    <property type="entry name" value="OmpA"/>
    <property type="match status" value="1"/>
</dbReference>
<protein>
    <recommendedName>
        <fullName evidence="3">OmpA-like domain-containing protein</fullName>
    </recommendedName>
</protein>
<name>A0A1M3L751_9BACT</name>
<dbReference type="SUPFAM" id="SSF103088">
    <property type="entry name" value="OmpA-like"/>
    <property type="match status" value="2"/>
</dbReference>
<feature type="domain" description="OmpA-like" evidence="3">
    <location>
        <begin position="560"/>
        <end position="669"/>
    </location>
</feature>
<feature type="signal peptide" evidence="2">
    <location>
        <begin position="1"/>
        <end position="19"/>
    </location>
</feature>
<dbReference type="Proteomes" id="UP000184233">
    <property type="component" value="Unassembled WGS sequence"/>
</dbReference>
<comment type="caution">
    <text evidence="4">The sequence shown here is derived from an EMBL/GenBank/DDBJ whole genome shotgun (WGS) entry which is preliminary data.</text>
</comment>